<evidence type="ECO:0000313" key="3">
    <source>
        <dbReference type="Proteomes" id="UP000198287"/>
    </source>
</evidence>
<accession>A0A226D853</accession>
<dbReference type="AlphaFoldDB" id="A0A226D853"/>
<dbReference type="EMBL" id="LNIX01000030">
    <property type="protein sequence ID" value="OXA41290.1"/>
    <property type="molecule type" value="Genomic_DNA"/>
</dbReference>
<name>A0A226D853_FOLCA</name>
<feature type="transmembrane region" description="Helical" evidence="1">
    <location>
        <begin position="221"/>
        <end position="238"/>
    </location>
</feature>
<keyword evidence="1" id="KW-0472">Membrane</keyword>
<evidence type="ECO:0000256" key="1">
    <source>
        <dbReference type="SAM" id="Phobius"/>
    </source>
</evidence>
<reference evidence="2 3" key="1">
    <citation type="submission" date="2015-12" db="EMBL/GenBank/DDBJ databases">
        <title>The genome of Folsomia candida.</title>
        <authorList>
            <person name="Faddeeva A."/>
            <person name="Derks M.F."/>
            <person name="Anvar Y."/>
            <person name="Smit S."/>
            <person name="Van Straalen N."/>
            <person name="Roelofs D."/>
        </authorList>
    </citation>
    <scope>NUCLEOTIDE SEQUENCE [LARGE SCALE GENOMIC DNA]</scope>
    <source>
        <strain evidence="2 3">VU population</strain>
        <tissue evidence="2">Whole body</tissue>
    </source>
</reference>
<comment type="caution">
    <text evidence="2">The sequence shown here is derived from an EMBL/GenBank/DDBJ whole genome shotgun (WGS) entry which is preliminary data.</text>
</comment>
<protein>
    <submittedName>
        <fullName evidence="2">Uncharacterized protein</fullName>
    </submittedName>
</protein>
<feature type="transmembrane region" description="Helical" evidence="1">
    <location>
        <begin position="54"/>
        <end position="80"/>
    </location>
</feature>
<dbReference type="Proteomes" id="UP000198287">
    <property type="component" value="Unassembled WGS sequence"/>
</dbReference>
<gene>
    <name evidence="2" type="ORF">Fcan01_24158</name>
</gene>
<keyword evidence="1" id="KW-0812">Transmembrane</keyword>
<keyword evidence="3" id="KW-1185">Reference proteome</keyword>
<feature type="transmembrane region" description="Helical" evidence="1">
    <location>
        <begin position="192"/>
        <end position="209"/>
    </location>
</feature>
<keyword evidence="1" id="KW-1133">Transmembrane helix</keyword>
<sequence length="261" mass="29920">MAQLNSHQLAQEFFGVFLAYSRIIESSLIFGKCPLTWETKKARFVLDLRFWPYYKFWCQVLFIAVTVCAPISLVLLRYLINWLTFPAKLFEENVPFPRQQSMLKICSDRMTDVTGTVMPILFLSRQIPVLASIHRYGLNRYLAGTKTVSVNCSSYIGTNQSRFLASTACPKEENGSRITTSINKIFSGILKFYKILAIGFIGITVIYQFDPLYYIFKQTLISPRHPLVILMSFGYMVVPPLKVKSVKRFDAMAQFTPVTPL</sequence>
<organism evidence="2 3">
    <name type="scientific">Folsomia candida</name>
    <name type="common">Springtail</name>
    <dbReference type="NCBI Taxonomy" id="158441"/>
    <lineage>
        <taxon>Eukaryota</taxon>
        <taxon>Metazoa</taxon>
        <taxon>Ecdysozoa</taxon>
        <taxon>Arthropoda</taxon>
        <taxon>Hexapoda</taxon>
        <taxon>Collembola</taxon>
        <taxon>Entomobryomorpha</taxon>
        <taxon>Isotomoidea</taxon>
        <taxon>Isotomidae</taxon>
        <taxon>Proisotominae</taxon>
        <taxon>Folsomia</taxon>
    </lineage>
</organism>
<evidence type="ECO:0000313" key="2">
    <source>
        <dbReference type="EMBL" id="OXA41290.1"/>
    </source>
</evidence>
<proteinExistence type="predicted"/>